<dbReference type="EMBL" id="VIKT02000018">
    <property type="protein sequence ID" value="NHF63650.1"/>
    <property type="molecule type" value="Genomic_DNA"/>
</dbReference>
<dbReference type="InterPro" id="IPR017853">
    <property type="entry name" value="GH"/>
</dbReference>
<comment type="similarity">
    <text evidence="1">Belongs to the glycosyl hydrolase 3 family.</text>
</comment>
<evidence type="ECO:0000256" key="2">
    <source>
        <dbReference type="ARBA" id="ARBA00022801"/>
    </source>
</evidence>
<dbReference type="InterPro" id="IPR036962">
    <property type="entry name" value="Glyco_hydro_3_N_sf"/>
</dbReference>
<feature type="chain" id="PRO_5038768660" evidence="4">
    <location>
        <begin position="25"/>
        <end position="410"/>
    </location>
</feature>
<evidence type="ECO:0000313" key="6">
    <source>
        <dbReference type="EMBL" id="NHF63650.1"/>
    </source>
</evidence>
<proteinExistence type="inferred from homology"/>
<protein>
    <submittedName>
        <fullName evidence="6">Glycoside hydrolase family 3 protein</fullName>
    </submittedName>
</protein>
<reference evidence="6 7" key="1">
    <citation type="submission" date="2019-06" db="EMBL/GenBank/DDBJ databases">
        <authorList>
            <person name="De-Chao Zhang Q."/>
        </authorList>
    </citation>
    <scope>NUCLEOTIDE SEQUENCE [LARGE SCALE GENOMIC DNA]</scope>
    <source>
        <strain evidence="6 7">KN1116</strain>
    </source>
</reference>
<dbReference type="Pfam" id="PF00933">
    <property type="entry name" value="Glyco_hydro_3"/>
    <property type="match status" value="1"/>
</dbReference>
<keyword evidence="7" id="KW-1185">Reference proteome</keyword>
<dbReference type="PANTHER" id="PTHR30480:SF14">
    <property type="entry name" value="HYDROLASE, PUTATIVE (AFU_ORTHOLOGUE AFUA_4G13770)-RELATED"/>
    <property type="match status" value="1"/>
</dbReference>
<dbReference type="AlphaFoldDB" id="A0A9E5MIF5"/>
<dbReference type="Gene3D" id="3.20.20.300">
    <property type="entry name" value="Glycoside hydrolase, family 3, N-terminal domain"/>
    <property type="match status" value="1"/>
</dbReference>
<dbReference type="PANTHER" id="PTHR30480">
    <property type="entry name" value="BETA-HEXOSAMINIDASE-RELATED"/>
    <property type="match status" value="1"/>
</dbReference>
<dbReference type="InterPro" id="IPR006311">
    <property type="entry name" value="TAT_signal"/>
</dbReference>
<comment type="caution">
    <text evidence="6">The sequence shown here is derived from an EMBL/GenBank/DDBJ whole genome shotgun (WGS) entry which is preliminary data.</text>
</comment>
<reference evidence="6 7" key="2">
    <citation type="submission" date="2020-03" db="EMBL/GenBank/DDBJ databases">
        <title>Chryseoglobus sp. isolated from a deep-sea seamount.</title>
        <authorList>
            <person name="Zhang D.-C."/>
        </authorList>
    </citation>
    <scope>NUCLEOTIDE SEQUENCE [LARGE SCALE GENOMIC DNA]</scope>
    <source>
        <strain evidence="6 7">KN1116</strain>
    </source>
</reference>
<gene>
    <name evidence="6" type="ORF">FK219_010445</name>
</gene>
<dbReference type="InterPro" id="IPR001764">
    <property type="entry name" value="Glyco_hydro_3_N"/>
</dbReference>
<evidence type="ECO:0000256" key="1">
    <source>
        <dbReference type="ARBA" id="ARBA00005336"/>
    </source>
</evidence>
<keyword evidence="2 6" id="KW-0378">Hydrolase</keyword>
<feature type="domain" description="Glycoside hydrolase family 3 N-terminal" evidence="5">
    <location>
        <begin position="62"/>
        <end position="382"/>
    </location>
</feature>
<dbReference type="PROSITE" id="PS51318">
    <property type="entry name" value="TAT"/>
    <property type="match status" value="1"/>
</dbReference>
<dbReference type="GO" id="GO:0009254">
    <property type="term" value="P:peptidoglycan turnover"/>
    <property type="evidence" value="ECO:0007669"/>
    <property type="project" value="TreeGrafter"/>
</dbReference>
<keyword evidence="3" id="KW-0326">Glycosidase</keyword>
<organism evidence="6 7">
    <name type="scientific">Microcella pacifica</name>
    <dbReference type="NCBI Taxonomy" id="2591847"/>
    <lineage>
        <taxon>Bacteria</taxon>
        <taxon>Bacillati</taxon>
        <taxon>Actinomycetota</taxon>
        <taxon>Actinomycetes</taxon>
        <taxon>Micrococcales</taxon>
        <taxon>Microbacteriaceae</taxon>
        <taxon>Microcella</taxon>
    </lineage>
</organism>
<dbReference type="GO" id="GO:0005975">
    <property type="term" value="P:carbohydrate metabolic process"/>
    <property type="evidence" value="ECO:0007669"/>
    <property type="project" value="InterPro"/>
</dbReference>
<dbReference type="RefSeq" id="WP_152582645.1">
    <property type="nucleotide sequence ID" value="NZ_VIKT02000018.1"/>
</dbReference>
<keyword evidence="4" id="KW-0732">Signal</keyword>
<dbReference type="PROSITE" id="PS51257">
    <property type="entry name" value="PROKAR_LIPOPROTEIN"/>
    <property type="match status" value="1"/>
</dbReference>
<accession>A0A9E5MIF5</accession>
<evidence type="ECO:0000259" key="5">
    <source>
        <dbReference type="Pfam" id="PF00933"/>
    </source>
</evidence>
<feature type="signal peptide" evidence="4">
    <location>
        <begin position="1"/>
        <end position="24"/>
    </location>
</feature>
<dbReference type="GO" id="GO:0004553">
    <property type="term" value="F:hydrolase activity, hydrolyzing O-glycosyl compounds"/>
    <property type="evidence" value="ECO:0007669"/>
    <property type="project" value="InterPro"/>
</dbReference>
<evidence type="ECO:0000313" key="7">
    <source>
        <dbReference type="Proteomes" id="UP000818266"/>
    </source>
</evidence>
<name>A0A9E5MIF5_9MICO</name>
<evidence type="ECO:0000256" key="3">
    <source>
        <dbReference type="ARBA" id="ARBA00023295"/>
    </source>
</evidence>
<dbReference type="Proteomes" id="UP000818266">
    <property type="component" value="Unassembled WGS sequence"/>
</dbReference>
<dbReference type="OrthoDB" id="9805821at2"/>
<evidence type="ECO:0000256" key="4">
    <source>
        <dbReference type="SAM" id="SignalP"/>
    </source>
</evidence>
<sequence>MRRRSSRPRALLAAAAALAVLAVAGCVSYEAAPRAPEARAAGAPPLLDPTVLYVDQRLADMTLRQKLAAQVMIHVPGTDASRIRSVVERHGFGGVILMGDNVGGSAATVSRLTAALHAEPGLPILTAIDQEGGIVRRLLADVAPAGRALWSAPPSASEAAFRERAGLVDRAGVLINFGVVADVSPDGSSFIGPRTLGESPTASADRVAAAVRGESGAALSTLKHFPGHGASPDDSHVSVPRSSISLEEWRRTHAVPFIAGIEAGAPLVMTGHLQFDRISAVPATLSSEWITILREELGFDGIVVTDDMLMLQRSGLAEYADPERNAVRALAAGNDLLLYVLPGDPRSVGIDPESLLDALVASVEEGTVSQASVDDSVRRLISTRRAASGETGPYRDCGPKCWGESARGQE</sequence>
<dbReference type="InterPro" id="IPR050226">
    <property type="entry name" value="NagZ_Beta-hexosaminidase"/>
</dbReference>
<dbReference type="SUPFAM" id="SSF51445">
    <property type="entry name" value="(Trans)glycosidases"/>
    <property type="match status" value="1"/>
</dbReference>